<sequence length="126" mass="14628">MSGINRMNRMESSGNEYQLPRTASNNPDSNLQPDQAKSSLPRTFDYELLNEDARNKADRELEKVNEAIKSSEKMLRFKYNDEVKQVYVEVINRETQEVVTSLPPEFLIDLSIKMKELIGLFIDKKL</sequence>
<dbReference type="EMBL" id="RZNY01000022">
    <property type="protein sequence ID" value="RUT42986.1"/>
    <property type="molecule type" value="Genomic_DNA"/>
</dbReference>
<evidence type="ECO:0000313" key="2">
    <source>
        <dbReference type="EMBL" id="RUT42986.1"/>
    </source>
</evidence>
<feature type="region of interest" description="Disordered" evidence="1">
    <location>
        <begin position="1"/>
        <end position="43"/>
    </location>
</feature>
<keyword evidence="2" id="KW-0282">Flagellum</keyword>
<dbReference type="Pfam" id="PF03646">
    <property type="entry name" value="FlaG"/>
    <property type="match status" value="1"/>
</dbReference>
<comment type="caution">
    <text evidence="2">The sequence shown here is derived from an EMBL/GenBank/DDBJ whole genome shotgun (WGS) entry which is preliminary data.</text>
</comment>
<dbReference type="OrthoDB" id="9799867at2"/>
<dbReference type="InterPro" id="IPR035924">
    <property type="entry name" value="FlaG-like_sf"/>
</dbReference>
<evidence type="ECO:0000256" key="1">
    <source>
        <dbReference type="SAM" id="MobiDB-lite"/>
    </source>
</evidence>
<keyword evidence="2" id="KW-0966">Cell projection</keyword>
<dbReference type="PANTHER" id="PTHR37166">
    <property type="entry name" value="PROTEIN FLAG"/>
    <property type="match status" value="1"/>
</dbReference>
<keyword evidence="2" id="KW-0969">Cilium</keyword>
<feature type="compositionally biased region" description="Polar residues" evidence="1">
    <location>
        <begin position="10"/>
        <end position="41"/>
    </location>
</feature>
<dbReference type="Gene3D" id="3.30.160.170">
    <property type="entry name" value="FlaG-like"/>
    <property type="match status" value="1"/>
</dbReference>
<dbReference type="AlphaFoldDB" id="A0A433Y4F6"/>
<evidence type="ECO:0000313" key="3">
    <source>
        <dbReference type="Proteomes" id="UP000279446"/>
    </source>
</evidence>
<reference evidence="2 3" key="1">
    <citation type="submission" date="2018-12" db="EMBL/GenBank/DDBJ databases">
        <authorList>
            <person name="Sun L."/>
            <person name="Chen Z."/>
        </authorList>
    </citation>
    <scope>NUCLEOTIDE SEQUENCE [LARGE SCALE GENOMIC DNA]</scope>
    <source>
        <strain evidence="2 3">DSM 15890</strain>
    </source>
</reference>
<accession>A0A433Y4F6</accession>
<dbReference type="SUPFAM" id="SSF160214">
    <property type="entry name" value="FlaG-like"/>
    <property type="match status" value="1"/>
</dbReference>
<dbReference type="PANTHER" id="PTHR37166:SF1">
    <property type="entry name" value="PROTEIN FLAG"/>
    <property type="match status" value="1"/>
</dbReference>
<organism evidence="2 3">
    <name type="scientific">Paenibacillus anaericanus</name>
    <dbReference type="NCBI Taxonomy" id="170367"/>
    <lineage>
        <taxon>Bacteria</taxon>
        <taxon>Bacillati</taxon>
        <taxon>Bacillota</taxon>
        <taxon>Bacilli</taxon>
        <taxon>Bacillales</taxon>
        <taxon>Paenibacillaceae</taxon>
        <taxon>Paenibacillus</taxon>
    </lineage>
</organism>
<dbReference type="Proteomes" id="UP000279446">
    <property type="component" value="Unassembled WGS sequence"/>
</dbReference>
<keyword evidence="3" id="KW-1185">Reference proteome</keyword>
<proteinExistence type="predicted"/>
<name>A0A433Y4F6_9BACL</name>
<protein>
    <submittedName>
        <fullName evidence="2">Flagellar protein FlaG</fullName>
    </submittedName>
</protein>
<dbReference type="InterPro" id="IPR005186">
    <property type="entry name" value="FlaG"/>
</dbReference>
<gene>
    <name evidence="2" type="ORF">EJP82_21135</name>
</gene>